<dbReference type="PANTHER" id="PTHR46173">
    <property type="entry name" value="CCA TRNA NUCLEOTIDYLTRANSFERASE 1, MITOCHONDRIAL"/>
    <property type="match status" value="1"/>
</dbReference>
<dbReference type="GO" id="GO:0000166">
    <property type="term" value="F:nucleotide binding"/>
    <property type="evidence" value="ECO:0007669"/>
    <property type="project" value="UniProtKB-KW"/>
</dbReference>
<dbReference type="SUPFAM" id="SSF81301">
    <property type="entry name" value="Nucleotidyltransferase"/>
    <property type="match status" value="1"/>
</dbReference>
<evidence type="ECO:0000256" key="3">
    <source>
        <dbReference type="ARBA" id="ARBA00022694"/>
    </source>
</evidence>
<dbReference type="SUPFAM" id="SSF81891">
    <property type="entry name" value="Poly A polymerase C-terminal region-like"/>
    <property type="match status" value="1"/>
</dbReference>
<dbReference type="InterPro" id="IPR043519">
    <property type="entry name" value="NT_sf"/>
</dbReference>
<dbReference type="AlphaFoldDB" id="A0A9D1CT03"/>
<dbReference type="Pfam" id="PF01743">
    <property type="entry name" value="PolyA_pol"/>
    <property type="match status" value="1"/>
</dbReference>
<evidence type="ECO:0000256" key="2">
    <source>
        <dbReference type="ARBA" id="ARBA00022679"/>
    </source>
</evidence>
<dbReference type="GO" id="GO:0046872">
    <property type="term" value="F:metal ion binding"/>
    <property type="evidence" value="ECO:0007669"/>
    <property type="project" value="UniProtKB-KW"/>
</dbReference>
<keyword evidence="5" id="KW-0479">Metal-binding</keyword>
<evidence type="ECO:0000256" key="7">
    <source>
        <dbReference type="ARBA" id="ARBA00022842"/>
    </source>
</evidence>
<gene>
    <name evidence="11" type="ORF">IAB77_04805</name>
</gene>
<reference evidence="11" key="2">
    <citation type="journal article" date="2021" name="PeerJ">
        <title>Extensive microbial diversity within the chicken gut microbiome revealed by metagenomics and culture.</title>
        <authorList>
            <person name="Gilroy R."/>
            <person name="Ravi A."/>
            <person name="Getino M."/>
            <person name="Pursley I."/>
            <person name="Horton D.L."/>
            <person name="Alikhan N.F."/>
            <person name="Baker D."/>
            <person name="Gharbi K."/>
            <person name="Hall N."/>
            <person name="Watson M."/>
            <person name="Adriaenssens E.M."/>
            <person name="Foster-Nyarko E."/>
            <person name="Jarju S."/>
            <person name="Secka A."/>
            <person name="Antonio M."/>
            <person name="Oren A."/>
            <person name="Chaudhuri R.R."/>
            <person name="La Ragione R."/>
            <person name="Hildebrand F."/>
            <person name="Pallen M.J."/>
        </authorList>
    </citation>
    <scope>NUCLEOTIDE SEQUENCE</scope>
    <source>
        <strain evidence="11">ChiBcolR7-354</strain>
    </source>
</reference>
<dbReference type="GO" id="GO:0008033">
    <property type="term" value="P:tRNA processing"/>
    <property type="evidence" value="ECO:0007669"/>
    <property type="project" value="UniProtKB-KW"/>
</dbReference>
<dbReference type="GO" id="GO:0016779">
    <property type="term" value="F:nucleotidyltransferase activity"/>
    <property type="evidence" value="ECO:0007669"/>
    <property type="project" value="UniProtKB-KW"/>
</dbReference>
<feature type="domain" description="Poly A polymerase head" evidence="9">
    <location>
        <begin position="12"/>
        <end position="132"/>
    </location>
</feature>
<organism evidence="11 12">
    <name type="scientific">Candidatus Scatomorpha intestinavium</name>
    <dbReference type="NCBI Taxonomy" id="2840922"/>
    <lineage>
        <taxon>Bacteria</taxon>
        <taxon>Bacillati</taxon>
        <taxon>Bacillota</taxon>
        <taxon>Clostridia</taxon>
        <taxon>Eubacteriales</taxon>
        <taxon>Candidatus Scatomorpha</taxon>
    </lineage>
</organism>
<dbReference type="InterPro" id="IPR032828">
    <property type="entry name" value="PolyA_RNA-bd"/>
</dbReference>
<comment type="similarity">
    <text evidence="8">Belongs to the tRNA nucleotidyltransferase/poly(A) polymerase family.</text>
</comment>
<name>A0A9D1CT03_9FIRM</name>
<sequence length="371" mass="40206">MLNKLRGAGYGAYFVGGCVRDTVLGRRVHDWDAATSAPPEVVLGLFKRTAPTGLRHGTVTVLVSGRAVEVTTYRAEGAYSDHRRPDSVEFTGDLALDLSRRDFTMNAMAMGPEGDITDPFGGREDIARRLIRCVGDGERRFSEDALRMLRALRFSAQLGFAIEPGTYAAIERLAPTASALSAERVRDEFLKALASPRPEAANGMLALGLMARFARAEGPPPALSSLPAYARLARLCFELERRGSIASTAEFLTALRLPRAAVRECSAAAAVLSSGSRDYKRLLRDYGERAVLAAHPRSRALRRVLRSGECFSLSGLAVSGDKLRALGLKGREVGEALDAALEHVIDFPEDNRADILCDFIIGKRDKNGKDA</sequence>
<feature type="domain" description="tRNA nucleotidyltransferase/poly(A) polymerase RNA and SrmB- binding" evidence="10">
    <location>
        <begin position="159"/>
        <end position="211"/>
    </location>
</feature>
<dbReference type="InterPro" id="IPR050264">
    <property type="entry name" value="Bact_CCA-adding_enz_type3_sf"/>
</dbReference>
<keyword evidence="8" id="KW-0694">RNA-binding</keyword>
<evidence type="ECO:0000313" key="12">
    <source>
        <dbReference type="Proteomes" id="UP000824262"/>
    </source>
</evidence>
<evidence type="ECO:0000256" key="6">
    <source>
        <dbReference type="ARBA" id="ARBA00022741"/>
    </source>
</evidence>
<evidence type="ECO:0000256" key="5">
    <source>
        <dbReference type="ARBA" id="ARBA00022723"/>
    </source>
</evidence>
<keyword evidence="2 8" id="KW-0808">Transferase</keyword>
<dbReference type="InterPro" id="IPR002646">
    <property type="entry name" value="PolA_pol_head_dom"/>
</dbReference>
<dbReference type="Proteomes" id="UP000824262">
    <property type="component" value="Unassembled WGS sequence"/>
</dbReference>
<dbReference type="GO" id="GO:0000049">
    <property type="term" value="F:tRNA binding"/>
    <property type="evidence" value="ECO:0007669"/>
    <property type="project" value="TreeGrafter"/>
</dbReference>
<dbReference type="PANTHER" id="PTHR46173:SF1">
    <property type="entry name" value="CCA TRNA NUCLEOTIDYLTRANSFERASE 1, MITOCHONDRIAL"/>
    <property type="match status" value="1"/>
</dbReference>
<accession>A0A9D1CT03</accession>
<reference evidence="11" key="1">
    <citation type="submission" date="2020-10" db="EMBL/GenBank/DDBJ databases">
        <authorList>
            <person name="Gilroy R."/>
        </authorList>
    </citation>
    <scope>NUCLEOTIDE SEQUENCE</scope>
    <source>
        <strain evidence="11">ChiBcolR7-354</strain>
    </source>
</reference>
<evidence type="ECO:0000259" key="9">
    <source>
        <dbReference type="Pfam" id="PF01743"/>
    </source>
</evidence>
<keyword evidence="7" id="KW-0460">Magnesium</keyword>
<evidence type="ECO:0000256" key="1">
    <source>
        <dbReference type="ARBA" id="ARBA00001946"/>
    </source>
</evidence>
<evidence type="ECO:0000259" key="10">
    <source>
        <dbReference type="Pfam" id="PF12627"/>
    </source>
</evidence>
<keyword evidence="3" id="KW-0819">tRNA processing</keyword>
<evidence type="ECO:0000256" key="4">
    <source>
        <dbReference type="ARBA" id="ARBA00022695"/>
    </source>
</evidence>
<proteinExistence type="inferred from homology"/>
<dbReference type="CDD" id="cd05398">
    <property type="entry name" value="NT_ClassII-CCAase"/>
    <property type="match status" value="1"/>
</dbReference>
<dbReference type="Gene3D" id="1.10.3090.10">
    <property type="entry name" value="cca-adding enzyme, domain 2"/>
    <property type="match status" value="1"/>
</dbReference>
<comment type="cofactor">
    <cofactor evidence="1">
        <name>Mg(2+)</name>
        <dbReference type="ChEBI" id="CHEBI:18420"/>
    </cofactor>
</comment>
<keyword evidence="6" id="KW-0547">Nucleotide-binding</keyword>
<dbReference type="EMBL" id="DVGA01000048">
    <property type="protein sequence ID" value="HIQ78559.1"/>
    <property type="molecule type" value="Genomic_DNA"/>
</dbReference>
<dbReference type="Pfam" id="PF12627">
    <property type="entry name" value="PolyA_pol_RNAbd"/>
    <property type="match status" value="1"/>
</dbReference>
<comment type="caution">
    <text evidence="11">The sequence shown here is derived from an EMBL/GenBank/DDBJ whole genome shotgun (WGS) entry which is preliminary data.</text>
</comment>
<protein>
    <submittedName>
        <fullName evidence="11">tRNA nucleotidyltransferase</fullName>
    </submittedName>
</protein>
<keyword evidence="4" id="KW-0548">Nucleotidyltransferase</keyword>
<dbReference type="Gene3D" id="3.30.460.10">
    <property type="entry name" value="Beta Polymerase, domain 2"/>
    <property type="match status" value="1"/>
</dbReference>
<evidence type="ECO:0000313" key="11">
    <source>
        <dbReference type="EMBL" id="HIQ78559.1"/>
    </source>
</evidence>
<evidence type="ECO:0000256" key="8">
    <source>
        <dbReference type="RuleBase" id="RU003953"/>
    </source>
</evidence>
<dbReference type="PROSITE" id="PS51257">
    <property type="entry name" value="PROKAR_LIPOPROTEIN"/>
    <property type="match status" value="1"/>
</dbReference>